<dbReference type="Gene3D" id="3.40.50.10440">
    <property type="entry name" value="Dihydroxyacetone kinase, domain 1"/>
    <property type="match status" value="1"/>
</dbReference>
<dbReference type="FunFam" id="3.40.50.10440:FF:000001">
    <property type="entry name" value="Dihydroxyacetone kinase, DhaK subunit"/>
    <property type="match status" value="1"/>
</dbReference>
<dbReference type="SUPFAM" id="SSF101473">
    <property type="entry name" value="DhaL-like"/>
    <property type="match status" value="1"/>
</dbReference>
<dbReference type="Pfam" id="PF02733">
    <property type="entry name" value="Dak1"/>
    <property type="match status" value="1"/>
</dbReference>
<gene>
    <name evidence="15" type="primary">DAK</name>
    <name evidence="15" type="ORF">LCER1_G000998</name>
</gene>
<comment type="catalytic activity">
    <reaction evidence="10">
        <text>dihydroxyacetone + ATP = dihydroxyacetone phosphate + ADP + H(+)</text>
        <dbReference type="Rhea" id="RHEA:15773"/>
        <dbReference type="ChEBI" id="CHEBI:15378"/>
        <dbReference type="ChEBI" id="CHEBI:16016"/>
        <dbReference type="ChEBI" id="CHEBI:30616"/>
        <dbReference type="ChEBI" id="CHEBI:57642"/>
        <dbReference type="ChEBI" id="CHEBI:456216"/>
        <dbReference type="EC" id="2.7.1.29"/>
    </reaction>
</comment>
<keyword evidence="5" id="KW-0547">Nucleotide-binding</keyword>
<dbReference type="Pfam" id="PF02734">
    <property type="entry name" value="Dak2"/>
    <property type="match status" value="1"/>
</dbReference>
<dbReference type="InterPro" id="IPR004007">
    <property type="entry name" value="DhaL_dom"/>
</dbReference>
<evidence type="ECO:0000256" key="7">
    <source>
        <dbReference type="ARBA" id="ARBA00022798"/>
    </source>
</evidence>
<name>A0A7D8UWM5_9HELO</name>
<keyword evidence="8" id="KW-0067">ATP-binding</keyword>
<dbReference type="SMART" id="SM01120">
    <property type="entry name" value="Dak2"/>
    <property type="match status" value="1"/>
</dbReference>
<feature type="active site" description="Tele-hemiaminal-histidine intermediate" evidence="11">
    <location>
        <position position="223"/>
    </location>
</feature>
<comment type="similarity">
    <text evidence="3">Belongs to the dihydroxyacetone kinase (DAK) family.</text>
</comment>
<dbReference type="FunFam" id="3.30.1180.20:FF:000001">
    <property type="entry name" value="Dihydroxyacetone kinase 1"/>
    <property type="match status" value="1"/>
</dbReference>
<dbReference type="InterPro" id="IPR050861">
    <property type="entry name" value="Dihydroxyacetone_Kinase"/>
</dbReference>
<dbReference type="EMBL" id="QGMG01000039">
    <property type="protein sequence ID" value="TVY58484.1"/>
    <property type="molecule type" value="Genomic_DNA"/>
</dbReference>
<feature type="binding site" evidence="12">
    <location>
        <position position="112"/>
    </location>
    <ligand>
        <name>substrate</name>
    </ligand>
</feature>
<dbReference type="InterPro" id="IPR036117">
    <property type="entry name" value="DhaL_dom_sf"/>
</dbReference>
<dbReference type="Gene3D" id="1.25.40.340">
    <property type="match status" value="1"/>
</dbReference>
<dbReference type="NCBIfam" id="TIGR02361">
    <property type="entry name" value="dak_ATP"/>
    <property type="match status" value="1"/>
</dbReference>
<evidence type="ECO:0000256" key="1">
    <source>
        <dbReference type="ARBA" id="ARBA00003264"/>
    </source>
</evidence>
<dbReference type="GO" id="GO:0005829">
    <property type="term" value="C:cytosol"/>
    <property type="evidence" value="ECO:0007669"/>
    <property type="project" value="TreeGrafter"/>
</dbReference>
<dbReference type="GO" id="GO:0050354">
    <property type="term" value="F:triokinase activity"/>
    <property type="evidence" value="ECO:0007669"/>
    <property type="project" value="UniProtKB-EC"/>
</dbReference>
<protein>
    <submittedName>
        <fullName evidence="15">Dihydroxyacetone kinase</fullName>
    </submittedName>
</protein>
<evidence type="ECO:0000256" key="3">
    <source>
        <dbReference type="ARBA" id="ARBA00008757"/>
    </source>
</evidence>
<dbReference type="PROSITE" id="PS51480">
    <property type="entry name" value="DHAL"/>
    <property type="match status" value="1"/>
</dbReference>
<dbReference type="PANTHER" id="PTHR28629:SF1">
    <property type="entry name" value="YALI0F01606P"/>
    <property type="match status" value="1"/>
</dbReference>
<evidence type="ECO:0000256" key="8">
    <source>
        <dbReference type="ARBA" id="ARBA00022840"/>
    </source>
</evidence>
<feature type="domain" description="DhaK" evidence="14">
    <location>
        <begin position="11"/>
        <end position="352"/>
    </location>
</feature>
<keyword evidence="6 15" id="KW-0418">Kinase</keyword>
<dbReference type="InterPro" id="IPR004006">
    <property type="entry name" value="DhaK_dom"/>
</dbReference>
<evidence type="ECO:0000313" key="16">
    <source>
        <dbReference type="Proteomes" id="UP000481288"/>
    </source>
</evidence>
<keyword evidence="7" id="KW-0319">Glycerol metabolism</keyword>
<keyword evidence="4" id="KW-0808">Transferase</keyword>
<evidence type="ECO:0000256" key="11">
    <source>
        <dbReference type="PIRSR" id="PIRSR612734-1"/>
    </source>
</evidence>
<dbReference type="OrthoDB" id="1724672at2759"/>
<evidence type="ECO:0000256" key="12">
    <source>
        <dbReference type="PIRSR" id="PIRSR612734-2"/>
    </source>
</evidence>
<dbReference type="GO" id="GO:0005524">
    <property type="term" value="F:ATP binding"/>
    <property type="evidence" value="ECO:0007669"/>
    <property type="project" value="UniProtKB-KW"/>
</dbReference>
<dbReference type="UniPathway" id="UPA00617">
    <property type="reaction ID" value="UER00669"/>
</dbReference>
<evidence type="ECO:0000256" key="2">
    <source>
        <dbReference type="ARBA" id="ARBA00004778"/>
    </source>
</evidence>
<evidence type="ECO:0000256" key="10">
    <source>
        <dbReference type="ARBA" id="ARBA00048898"/>
    </source>
</evidence>
<comment type="pathway">
    <text evidence="2">Polyol metabolism; glycerol fermentation; glycerone phosphate from glycerol (oxidative route): step 2/2.</text>
</comment>
<dbReference type="GO" id="GO:0004371">
    <property type="term" value="F:glycerone kinase activity"/>
    <property type="evidence" value="ECO:0007669"/>
    <property type="project" value="UniProtKB-EC"/>
</dbReference>
<comment type="caution">
    <text evidence="15">The sequence shown here is derived from an EMBL/GenBank/DDBJ whole genome shotgun (WGS) entry which is preliminary data.</text>
</comment>
<dbReference type="GO" id="GO:0019588">
    <property type="term" value="P:anaerobic glycerol catabolic process"/>
    <property type="evidence" value="ECO:0007669"/>
    <property type="project" value="UniProtKB-UniPathway"/>
</dbReference>
<organism evidence="15 16">
    <name type="scientific">Lachnellula cervina</name>
    <dbReference type="NCBI Taxonomy" id="1316786"/>
    <lineage>
        <taxon>Eukaryota</taxon>
        <taxon>Fungi</taxon>
        <taxon>Dikarya</taxon>
        <taxon>Ascomycota</taxon>
        <taxon>Pezizomycotina</taxon>
        <taxon>Leotiomycetes</taxon>
        <taxon>Helotiales</taxon>
        <taxon>Lachnaceae</taxon>
        <taxon>Lachnellula</taxon>
    </lineage>
</organism>
<proteinExistence type="inferred from homology"/>
<evidence type="ECO:0000256" key="9">
    <source>
        <dbReference type="ARBA" id="ARBA00047974"/>
    </source>
</evidence>
<keyword evidence="16" id="KW-1185">Reference proteome</keyword>
<dbReference type="SUPFAM" id="SSF82549">
    <property type="entry name" value="DAK1/DegV-like"/>
    <property type="match status" value="1"/>
</dbReference>
<dbReference type="PROSITE" id="PS51481">
    <property type="entry name" value="DHAK"/>
    <property type="match status" value="1"/>
</dbReference>
<comment type="catalytic activity">
    <reaction evidence="9">
        <text>D-glyceraldehyde + ATP = D-glyceraldehyde 3-phosphate + ADP + H(+)</text>
        <dbReference type="Rhea" id="RHEA:13941"/>
        <dbReference type="ChEBI" id="CHEBI:15378"/>
        <dbReference type="ChEBI" id="CHEBI:17378"/>
        <dbReference type="ChEBI" id="CHEBI:30616"/>
        <dbReference type="ChEBI" id="CHEBI:59776"/>
        <dbReference type="ChEBI" id="CHEBI:456216"/>
        <dbReference type="EC" id="2.7.1.28"/>
    </reaction>
</comment>
<dbReference type="InterPro" id="IPR012734">
    <property type="entry name" value="DhaK_ATP"/>
</dbReference>
<evidence type="ECO:0000256" key="4">
    <source>
        <dbReference type="ARBA" id="ARBA00022679"/>
    </source>
</evidence>
<evidence type="ECO:0000256" key="5">
    <source>
        <dbReference type="ARBA" id="ARBA00022741"/>
    </source>
</evidence>
<accession>A0A7D8UWM5</accession>
<feature type="binding site" evidence="12">
    <location>
        <begin position="56"/>
        <end position="59"/>
    </location>
    <ligand>
        <name>substrate</name>
    </ligand>
</feature>
<dbReference type="Gene3D" id="3.30.1180.20">
    <property type="entry name" value="Dihydroxyacetone kinase, domain 2"/>
    <property type="match status" value="1"/>
</dbReference>
<sequence length="602" mass="63205">MSTKHYFPETAVNTLVPRALKALVAANPSLALIESERVVFNTNHDESKVAVISGGGSGHEPSWSGYVGDGLLASVACGDIFASPSMKQVLSAIASSPSQKGTILLITNYTGDNLHFGLAAERALAIGLSPKVVVLPATDDVSIGKSKSGIVGRRGLAGNSITMKAIGAAAARNFGFGKCVEIGKAVNSQLATIGSALDHCHVPGRQNHESIPDDTCIAGAGIHNEPGAQRMSPFPSVEDLIDHLLKLVCDPNDPERGYVKFGDNDDVVLFVNNYGGVSNLELGALTQEIIEQLDAKWHIKPVKIYAGTFESSLNGPGFCVTLCNISTAAAACKLSSYELLELLSDPTAAPAWPNVLSNTSTRVTRKALPQSNNISTRPKISSSEDILVDPSLLDRIVRQGCEKAIAAEPNLTKWDMVMGDGDCGEAVFGVSTDIIKLLDSGIAKTGSIFDVLYSIIDAVDDMGGTLGAIFGIFLAALATSLRTPISTPSPSPHSSSPQRYAQAISHATAKLKNYTGAREGDRTVMDVLLPFAAAFSGTDTDTGTADFGKAVAVAQQKAEATRYLKPKFGRATYVGTGGKEQELPDPGAWALMEMLSGMLEGI</sequence>
<evidence type="ECO:0000313" key="15">
    <source>
        <dbReference type="EMBL" id="TVY58484.1"/>
    </source>
</evidence>
<dbReference type="AlphaFoldDB" id="A0A7D8UWM5"/>
<dbReference type="PANTHER" id="PTHR28629">
    <property type="entry name" value="TRIOKINASE/FMN CYCLASE"/>
    <property type="match status" value="1"/>
</dbReference>
<comment type="function">
    <text evidence="1">Catalyzes both the phosphorylation of dihydroxyacetone and of glyceraldehyde.</text>
</comment>
<dbReference type="Proteomes" id="UP000481288">
    <property type="component" value="Unassembled WGS sequence"/>
</dbReference>
<evidence type="ECO:0000259" key="14">
    <source>
        <dbReference type="PROSITE" id="PS51481"/>
    </source>
</evidence>
<feature type="domain" description="DhaL" evidence="13">
    <location>
        <begin position="391"/>
        <end position="600"/>
    </location>
</feature>
<evidence type="ECO:0000256" key="6">
    <source>
        <dbReference type="ARBA" id="ARBA00022777"/>
    </source>
</evidence>
<reference evidence="15 16" key="1">
    <citation type="submission" date="2018-05" db="EMBL/GenBank/DDBJ databases">
        <title>Whole genome sequencing for identification of molecular markers to develop diagnostic detection tools for the regulated plant pathogen Lachnellula willkommii.</title>
        <authorList>
            <person name="Giroux E."/>
            <person name="Bilodeau G."/>
        </authorList>
    </citation>
    <scope>NUCLEOTIDE SEQUENCE [LARGE SCALE GENOMIC DNA]</scope>
    <source>
        <strain evidence="15 16">CBS 625.97</strain>
    </source>
</reference>
<evidence type="ECO:0000259" key="13">
    <source>
        <dbReference type="PROSITE" id="PS51480"/>
    </source>
</evidence>